<keyword evidence="2" id="KW-1185">Reference proteome</keyword>
<dbReference type="EMBL" id="JASHIF010000025">
    <property type="protein sequence ID" value="MDI9862106.1"/>
    <property type="molecule type" value="Genomic_DNA"/>
</dbReference>
<accession>A0ABT6YG23</accession>
<dbReference type="InterPro" id="IPR032560">
    <property type="entry name" value="DUF4932"/>
</dbReference>
<sequence>MTKKLSLLILTSIIVSSCSVTKNWKSDHPSDNFLKASFDEFTGTEKLKFPKQANALVYLSSTVSTSQGKVLLSLKNTTLSTANKVNHQKINLSQSQVLKISGEKAHGSFALSYPTLTEKKIQVNYHQNIELLGLCYTLLNLSDFNDIPDDQTFEMHGEKVKIKDLYAITTKIGNEFKPFLASKNLATIKTFFDKDFYLHNSNFLLQLDNFPNATVSEDNPFLSHYSSKAEAEKLVNAFNAFALEINFQDFLKRYSPYYQKMIQEVEQNIPKESFIVEMEHLYSKNVQNYRLYPSLTIPFGQGFAAGNANTIGNIFASFNKPKEVNQVSNLQLGYGNPTSLRDICVHEFGHSFVNPAIDKVDESVLKDKESLYEPIREKMSEQGYSQWKICLYEHFNRANEVIIARLIGDNNKAEKILQENVKNKSFIYLPQIVEKLEYWYNNEFLDKTYDQKVSDIIAELK</sequence>
<evidence type="ECO:0000313" key="2">
    <source>
        <dbReference type="Proteomes" id="UP001236507"/>
    </source>
</evidence>
<dbReference type="PROSITE" id="PS51257">
    <property type="entry name" value="PROKAR_LIPOPROTEIN"/>
    <property type="match status" value="1"/>
</dbReference>
<dbReference type="Pfam" id="PF16286">
    <property type="entry name" value="DUF4932"/>
    <property type="match status" value="1"/>
</dbReference>
<gene>
    <name evidence="1" type="ORF">QM524_22975</name>
</gene>
<comment type="caution">
    <text evidence="1">The sequence shown here is derived from an EMBL/GenBank/DDBJ whole genome shotgun (WGS) entry which is preliminary data.</text>
</comment>
<protein>
    <submittedName>
        <fullName evidence="1">DUF4932 domain-containing protein</fullName>
    </submittedName>
</protein>
<name>A0ABT6YG23_9BACT</name>
<organism evidence="1 2">
    <name type="scientific">Flectobacillus roseus</name>
    <dbReference type="NCBI Taxonomy" id="502259"/>
    <lineage>
        <taxon>Bacteria</taxon>
        <taxon>Pseudomonadati</taxon>
        <taxon>Bacteroidota</taxon>
        <taxon>Cytophagia</taxon>
        <taxon>Cytophagales</taxon>
        <taxon>Flectobacillaceae</taxon>
        <taxon>Flectobacillus</taxon>
    </lineage>
</organism>
<dbReference type="Proteomes" id="UP001236507">
    <property type="component" value="Unassembled WGS sequence"/>
</dbReference>
<proteinExistence type="predicted"/>
<reference evidence="1 2" key="1">
    <citation type="submission" date="2023-05" db="EMBL/GenBank/DDBJ databases">
        <title>Novel species of genus Flectobacillus isolated from stream in China.</title>
        <authorList>
            <person name="Lu H."/>
        </authorList>
    </citation>
    <scope>NUCLEOTIDE SEQUENCE [LARGE SCALE GENOMIC DNA]</scope>
    <source>
        <strain evidence="1 2">KCTC 42575</strain>
    </source>
</reference>
<evidence type="ECO:0000313" key="1">
    <source>
        <dbReference type="EMBL" id="MDI9862106.1"/>
    </source>
</evidence>
<dbReference type="RefSeq" id="WP_283346407.1">
    <property type="nucleotide sequence ID" value="NZ_JASHIF010000025.1"/>
</dbReference>